<keyword evidence="5" id="KW-0482">Metalloprotease</keyword>
<proteinExistence type="inferred from homology"/>
<keyword evidence="10" id="KW-1185">Reference proteome</keyword>
<dbReference type="InterPro" id="IPR007863">
    <property type="entry name" value="Peptidase_M16_C"/>
</dbReference>
<comment type="similarity">
    <text evidence="1">Belongs to the peptidase M16 family.</text>
</comment>
<dbReference type="GO" id="GO:0008237">
    <property type="term" value="F:metallopeptidase activity"/>
    <property type="evidence" value="ECO:0007669"/>
    <property type="project" value="UniProtKB-KW"/>
</dbReference>
<evidence type="ECO:0000313" key="9">
    <source>
        <dbReference type="EMBL" id="KGP62785.1"/>
    </source>
</evidence>
<feature type="signal peptide" evidence="6">
    <location>
        <begin position="1"/>
        <end position="18"/>
    </location>
</feature>
<comment type="caution">
    <text evidence="9">The sequence shown here is derived from an EMBL/GenBank/DDBJ whole genome shotgun (WGS) entry which is preliminary data.</text>
</comment>
<protein>
    <submittedName>
        <fullName evidence="9">Peptidase M16</fullName>
    </submittedName>
</protein>
<evidence type="ECO:0000256" key="4">
    <source>
        <dbReference type="ARBA" id="ARBA00022833"/>
    </source>
</evidence>
<dbReference type="GO" id="GO:0046872">
    <property type="term" value="F:metal ion binding"/>
    <property type="evidence" value="ECO:0007669"/>
    <property type="project" value="InterPro"/>
</dbReference>
<accession>A0A0A2SNR2</accession>
<dbReference type="AlphaFoldDB" id="A0A0A2SNR2"/>
<evidence type="ECO:0000256" key="2">
    <source>
        <dbReference type="ARBA" id="ARBA00022670"/>
    </source>
</evidence>
<evidence type="ECO:0000259" key="8">
    <source>
        <dbReference type="Pfam" id="PF05193"/>
    </source>
</evidence>
<dbReference type="InterPro" id="IPR011765">
    <property type="entry name" value="Pept_M16_N"/>
</dbReference>
<dbReference type="STRING" id="1498499.EP47_13005"/>
<reference evidence="9 10" key="1">
    <citation type="submission" date="2014-05" db="EMBL/GenBank/DDBJ databases">
        <authorList>
            <person name="Rizzardi K."/>
            <person name="Winiecka-Krusnell J."/>
            <person name="Ramliden M."/>
            <person name="Alm E."/>
            <person name="Andersson S."/>
            <person name="Byfors S."/>
        </authorList>
    </citation>
    <scope>NUCLEOTIDE SEQUENCE [LARGE SCALE GENOMIC DNA]</scope>
    <source>
        <strain evidence="9 10">LEGN</strain>
    </source>
</reference>
<evidence type="ECO:0000259" key="7">
    <source>
        <dbReference type="Pfam" id="PF00675"/>
    </source>
</evidence>
<dbReference type="GO" id="GO:0006508">
    <property type="term" value="P:proteolysis"/>
    <property type="evidence" value="ECO:0007669"/>
    <property type="project" value="UniProtKB-KW"/>
</dbReference>
<name>A0A0A2SNR2_9GAMM</name>
<dbReference type="PANTHER" id="PTHR43690">
    <property type="entry name" value="NARDILYSIN"/>
    <property type="match status" value="1"/>
</dbReference>
<evidence type="ECO:0000256" key="3">
    <source>
        <dbReference type="ARBA" id="ARBA00022801"/>
    </source>
</evidence>
<dbReference type="Pfam" id="PF00675">
    <property type="entry name" value="Peptidase_M16"/>
    <property type="match status" value="1"/>
</dbReference>
<keyword evidence="4" id="KW-0862">Zinc</keyword>
<dbReference type="InterPro" id="IPR050626">
    <property type="entry name" value="Peptidase_M16"/>
</dbReference>
<dbReference type="Pfam" id="PF05193">
    <property type="entry name" value="Peptidase_M16_C"/>
    <property type="match status" value="1"/>
</dbReference>
<evidence type="ECO:0000256" key="1">
    <source>
        <dbReference type="ARBA" id="ARBA00007261"/>
    </source>
</evidence>
<dbReference type="EMBL" id="JNCF01000040">
    <property type="protein sequence ID" value="KGP62785.1"/>
    <property type="molecule type" value="Genomic_DNA"/>
</dbReference>
<evidence type="ECO:0000256" key="5">
    <source>
        <dbReference type="ARBA" id="ARBA00023049"/>
    </source>
</evidence>
<dbReference type="InterPro" id="IPR011249">
    <property type="entry name" value="Metalloenz_LuxS/M16"/>
</dbReference>
<gene>
    <name evidence="9" type="ORF">EP47_13005</name>
</gene>
<dbReference type="MEROPS" id="M16.019"/>
<feature type="chain" id="PRO_5002004737" evidence="6">
    <location>
        <begin position="19"/>
        <end position="441"/>
    </location>
</feature>
<dbReference type="Proteomes" id="UP000054422">
    <property type="component" value="Unassembled WGS sequence"/>
</dbReference>
<feature type="domain" description="Peptidase M16 N-terminal" evidence="7">
    <location>
        <begin position="30"/>
        <end position="175"/>
    </location>
</feature>
<dbReference type="SUPFAM" id="SSF63411">
    <property type="entry name" value="LuxS/MPP-like metallohydrolase"/>
    <property type="match status" value="2"/>
</dbReference>
<dbReference type="OrthoDB" id="9811314at2"/>
<sequence length="441" mass="49776">MHKLLISFMMLFAFQAFSQVQEFTLNNGLKVLVKEDHRAPIAVSMIWYNVGSADEPVGITGVSHAIEHMMFKGTPKHPVGVFSKTIATLGGQENAFTNNDYTAYYEKLDAAHLATSFELEADRMNNLLLDSDEFAKEIKVIQEERRMRTDNNPQALAFERFLATAHLTAPYNHPVIGWMNDLKQMSANDLKKWYRNYYAPNNATLVVVGDVNPEKVHALAVQYFGSIPRHPIAARKPQQEPPALGKKIVHIKAPAKLPLLLIGYTVPSVKTAKNKWEPYALEIIGGILDAGESARFAKNLVRGNQVATGAEVYYNLYSRYQSQFIVYGAPSQDHQIKDLEKALIAELDSLKKVPVSDKELKRIKNQIIAQKIFEQDSIFGQAMELGLLETIGIGWQNTDEYTKAINDITPQQIQQVAQRYFQENNMTVAELKPTRQEEVRP</sequence>
<dbReference type="RefSeq" id="WP_035890574.1">
    <property type="nucleotide sequence ID" value="NZ_JNCF01000040.1"/>
</dbReference>
<keyword evidence="6" id="KW-0732">Signal</keyword>
<keyword evidence="2" id="KW-0645">Protease</keyword>
<organism evidence="9 10">
    <name type="scientific">Legionella norrlandica</name>
    <dbReference type="NCBI Taxonomy" id="1498499"/>
    <lineage>
        <taxon>Bacteria</taxon>
        <taxon>Pseudomonadati</taxon>
        <taxon>Pseudomonadota</taxon>
        <taxon>Gammaproteobacteria</taxon>
        <taxon>Legionellales</taxon>
        <taxon>Legionellaceae</taxon>
        <taxon>Legionella</taxon>
    </lineage>
</organism>
<evidence type="ECO:0000256" key="6">
    <source>
        <dbReference type="SAM" id="SignalP"/>
    </source>
</evidence>
<dbReference type="Gene3D" id="3.30.830.10">
    <property type="entry name" value="Metalloenzyme, LuxS/M16 peptidase-like"/>
    <property type="match status" value="2"/>
</dbReference>
<evidence type="ECO:0000313" key="10">
    <source>
        <dbReference type="Proteomes" id="UP000054422"/>
    </source>
</evidence>
<feature type="domain" description="Peptidase M16 C-terminal" evidence="8">
    <location>
        <begin position="185"/>
        <end position="366"/>
    </location>
</feature>
<keyword evidence="3" id="KW-0378">Hydrolase</keyword>
<dbReference type="PANTHER" id="PTHR43690:SF17">
    <property type="entry name" value="PROTEIN YHJJ"/>
    <property type="match status" value="1"/>
</dbReference>